<dbReference type="EMBL" id="NPJF01000001">
    <property type="protein sequence ID" value="OYP57455.1"/>
    <property type="molecule type" value="Genomic_DNA"/>
</dbReference>
<evidence type="ECO:0000313" key="3">
    <source>
        <dbReference type="EMBL" id="OYP57455.1"/>
    </source>
</evidence>
<feature type="transmembrane region" description="Helical" evidence="1">
    <location>
        <begin position="72"/>
        <end position="93"/>
    </location>
</feature>
<dbReference type="Gene3D" id="1.20.144.10">
    <property type="entry name" value="Phosphatidic acid phosphatase type 2/haloperoxidase"/>
    <property type="match status" value="1"/>
</dbReference>
<feature type="transmembrane region" description="Helical" evidence="1">
    <location>
        <begin position="43"/>
        <end position="63"/>
    </location>
</feature>
<evidence type="ECO:0000256" key="1">
    <source>
        <dbReference type="SAM" id="Phobius"/>
    </source>
</evidence>
<dbReference type="SMART" id="SM00014">
    <property type="entry name" value="acidPPc"/>
    <property type="match status" value="1"/>
</dbReference>
<dbReference type="Proteomes" id="UP000216189">
    <property type="component" value="Unassembled WGS sequence"/>
</dbReference>
<name>A0ABX4EKZ7_SEGBR</name>
<dbReference type="Pfam" id="PF01569">
    <property type="entry name" value="PAP2"/>
    <property type="match status" value="1"/>
</dbReference>
<keyword evidence="4" id="KW-1185">Reference proteome</keyword>
<protein>
    <recommendedName>
        <fullName evidence="2">Phosphatidic acid phosphatase type 2/haloperoxidase domain-containing protein</fullName>
    </recommendedName>
</protein>
<keyword evidence="1" id="KW-1133">Transmembrane helix</keyword>
<keyword evidence="1" id="KW-0812">Transmembrane</keyword>
<dbReference type="PANTHER" id="PTHR14969:SF13">
    <property type="entry name" value="AT30094P"/>
    <property type="match status" value="1"/>
</dbReference>
<dbReference type="RefSeq" id="WP_006281155.1">
    <property type="nucleotide sequence ID" value="NZ_CP091795.1"/>
</dbReference>
<feature type="transmembrane region" description="Helical" evidence="1">
    <location>
        <begin position="211"/>
        <end position="228"/>
    </location>
</feature>
<feature type="domain" description="Phosphatidic acid phosphatase type 2/haloperoxidase" evidence="2">
    <location>
        <begin position="75"/>
        <end position="190"/>
    </location>
</feature>
<proteinExistence type="predicted"/>
<evidence type="ECO:0000313" key="4">
    <source>
        <dbReference type="Proteomes" id="UP000216189"/>
    </source>
</evidence>
<dbReference type="InterPro" id="IPR000326">
    <property type="entry name" value="PAP2/HPO"/>
</dbReference>
<reference evidence="3 4" key="1">
    <citation type="submission" date="2017-08" db="EMBL/GenBank/DDBJ databases">
        <title>Comparative genomics of non-oral Prevotella species.</title>
        <authorList>
            <person name="Accetto T."/>
            <person name="Nograsek B."/>
            <person name="Avgustin G."/>
        </authorList>
    </citation>
    <scope>NUCLEOTIDE SEQUENCE [LARGE SCALE GENOMIC DNA]</scope>
    <source>
        <strain evidence="3 4">TC1-1</strain>
    </source>
</reference>
<sequence length="230" mass="26556">MYYTLIAIIHSAMLSYLDRVDKSLMLFLNFDGSPCMDLFWYQYSRMPAWILLMIVLVMSMIYYHPGKTKDKVLMIVFIALLITACDQISSGLIKPWVARLRPSHCPEIEHFLHYVNDYKGGQYGFVSSHAANMVAIVTFLCCTFRDKRTRISVILFAVLMCYSRIYLGVHYPGDILCGAVIGFILAYYGYKLLKNKLGLYTTDICPKAINYTLYLTWAGLLWWALMHTNI</sequence>
<dbReference type="CDD" id="cd03395">
    <property type="entry name" value="PAP2_like_4"/>
    <property type="match status" value="1"/>
</dbReference>
<keyword evidence="1" id="KW-0472">Membrane</keyword>
<feature type="transmembrane region" description="Helical" evidence="1">
    <location>
        <begin position="123"/>
        <end position="144"/>
    </location>
</feature>
<dbReference type="PANTHER" id="PTHR14969">
    <property type="entry name" value="SPHINGOSINE-1-PHOSPHATE PHOSPHOHYDROLASE"/>
    <property type="match status" value="1"/>
</dbReference>
<dbReference type="GeneID" id="72478835"/>
<feature type="transmembrane region" description="Helical" evidence="1">
    <location>
        <begin position="173"/>
        <end position="190"/>
    </location>
</feature>
<gene>
    <name evidence="3" type="ORF">CIK91_00015</name>
</gene>
<dbReference type="SUPFAM" id="SSF48317">
    <property type="entry name" value="Acid phosphatase/Vanadium-dependent haloperoxidase"/>
    <property type="match status" value="1"/>
</dbReference>
<organism evidence="3 4">
    <name type="scientific">Segatella bryantii</name>
    <name type="common">Prevotella bryantii</name>
    <dbReference type="NCBI Taxonomy" id="77095"/>
    <lineage>
        <taxon>Bacteria</taxon>
        <taxon>Pseudomonadati</taxon>
        <taxon>Bacteroidota</taxon>
        <taxon>Bacteroidia</taxon>
        <taxon>Bacteroidales</taxon>
        <taxon>Prevotellaceae</taxon>
        <taxon>Segatella</taxon>
    </lineage>
</organism>
<evidence type="ECO:0000259" key="2">
    <source>
        <dbReference type="SMART" id="SM00014"/>
    </source>
</evidence>
<comment type="caution">
    <text evidence="3">The sequence shown here is derived from an EMBL/GenBank/DDBJ whole genome shotgun (WGS) entry which is preliminary data.</text>
</comment>
<accession>A0ABX4EKZ7</accession>
<dbReference type="InterPro" id="IPR036938">
    <property type="entry name" value="PAP2/HPO_sf"/>
</dbReference>